<evidence type="ECO:0000256" key="5">
    <source>
        <dbReference type="ARBA" id="ARBA00023315"/>
    </source>
</evidence>
<reference evidence="9" key="1">
    <citation type="submission" date="2009-09" db="EMBL/GenBank/DDBJ databases">
        <title>The complete genome of Nakamurella multipartita DSM 44233.</title>
        <authorList>
            <consortium name="US DOE Joint Genome Institute (JGI-PGF)"/>
            <person name="Lucas S."/>
            <person name="Copeland A."/>
            <person name="Lapidus A."/>
            <person name="Glavina del Rio T."/>
            <person name="Dalin E."/>
            <person name="Tice H."/>
            <person name="Bruce D."/>
            <person name="Goodwin L."/>
            <person name="Pitluck S."/>
            <person name="Kyrpides N."/>
            <person name="Mavromatis K."/>
            <person name="Ivanova N."/>
            <person name="Ovchinnikova G."/>
            <person name="Sims D."/>
            <person name="Meincke L."/>
            <person name="Brettin T."/>
            <person name="Detter J.C."/>
            <person name="Han C."/>
            <person name="Larimer F."/>
            <person name="Land M."/>
            <person name="Hauser L."/>
            <person name="Markowitz V."/>
            <person name="Cheng J.-F."/>
            <person name="Hugenholtz P."/>
            <person name="Woyke T."/>
            <person name="Wu D."/>
            <person name="Klenk H.-P."/>
            <person name="Eisen J.A."/>
        </authorList>
    </citation>
    <scope>NUCLEOTIDE SEQUENCE [LARGE SCALE GENOMIC DNA]</scope>
    <source>
        <strain evidence="9">ATCC 700099 / DSM 44233 / CIP 104796 / JCM 9543 / NBRC 105858 / Y-104</strain>
    </source>
</reference>
<feature type="domain" description="Carrier" evidence="7">
    <location>
        <begin position="493"/>
        <end position="573"/>
    </location>
</feature>
<accession>C8XGU9</accession>
<dbReference type="GO" id="GO:0005829">
    <property type="term" value="C:cytosol"/>
    <property type="evidence" value="ECO:0007669"/>
    <property type="project" value="TreeGrafter"/>
</dbReference>
<dbReference type="Pfam" id="PF00550">
    <property type="entry name" value="PP-binding"/>
    <property type="match status" value="2"/>
</dbReference>
<dbReference type="InterPro" id="IPR016035">
    <property type="entry name" value="Acyl_Trfase/lysoPLipase"/>
</dbReference>
<evidence type="ECO:0000259" key="7">
    <source>
        <dbReference type="PROSITE" id="PS50075"/>
    </source>
</evidence>
<protein>
    <recommendedName>
        <fullName evidence="1">[acyl-carrier-protein] S-malonyltransferase</fullName>
        <ecNumber evidence="1">2.3.1.39</ecNumber>
    </recommendedName>
</protein>
<dbReference type="Gene3D" id="3.30.70.250">
    <property type="entry name" value="Malonyl-CoA ACP transacylase, ACP-binding"/>
    <property type="match status" value="1"/>
</dbReference>
<keyword evidence="2" id="KW-0596">Phosphopantetheine</keyword>
<evidence type="ECO:0000256" key="3">
    <source>
        <dbReference type="ARBA" id="ARBA00022553"/>
    </source>
</evidence>
<keyword evidence="4 8" id="KW-0808">Transferase</keyword>
<dbReference type="SUPFAM" id="SSF55048">
    <property type="entry name" value="Probable ACP-binding domain of malonyl-CoA ACP transacylase"/>
    <property type="match status" value="1"/>
</dbReference>
<dbReference type="PROSITE" id="PS50075">
    <property type="entry name" value="CARRIER"/>
    <property type="match status" value="2"/>
</dbReference>
<dbReference type="GO" id="GO:0006633">
    <property type="term" value="P:fatty acid biosynthetic process"/>
    <property type="evidence" value="ECO:0007669"/>
    <property type="project" value="TreeGrafter"/>
</dbReference>
<evidence type="ECO:0000313" key="8">
    <source>
        <dbReference type="EMBL" id="ACV80180.1"/>
    </source>
</evidence>
<dbReference type="eggNOG" id="COG0331">
    <property type="taxonomic scope" value="Bacteria"/>
</dbReference>
<evidence type="ECO:0000256" key="1">
    <source>
        <dbReference type="ARBA" id="ARBA00013258"/>
    </source>
</evidence>
<feature type="domain" description="Carrier" evidence="7">
    <location>
        <begin position="390"/>
        <end position="470"/>
    </location>
</feature>
<dbReference type="STRING" id="479431.Namu_3885"/>
<dbReference type="InParanoid" id="C8XGU9"/>
<keyword evidence="5" id="KW-0012">Acyltransferase</keyword>
<dbReference type="GO" id="GO:0004314">
    <property type="term" value="F:[acyl-carrier-protein] S-malonyltransferase activity"/>
    <property type="evidence" value="ECO:0007669"/>
    <property type="project" value="UniProtKB-EC"/>
</dbReference>
<evidence type="ECO:0000256" key="6">
    <source>
        <dbReference type="ARBA" id="ARBA00048462"/>
    </source>
</evidence>
<dbReference type="eggNOG" id="COG0236">
    <property type="taxonomic scope" value="Bacteria"/>
</dbReference>
<name>C8XGU9_NAKMY</name>
<dbReference type="AlphaFoldDB" id="C8XGU9"/>
<organism evidence="8 9">
    <name type="scientific">Nakamurella multipartita (strain ATCC 700099 / DSM 44233 / CIP 104796 / JCM 9543 / NBRC 105858 / Y-104)</name>
    <name type="common">Microsphaera multipartita</name>
    <dbReference type="NCBI Taxonomy" id="479431"/>
    <lineage>
        <taxon>Bacteria</taxon>
        <taxon>Bacillati</taxon>
        <taxon>Actinomycetota</taxon>
        <taxon>Actinomycetes</taxon>
        <taxon>Nakamurellales</taxon>
        <taxon>Nakamurellaceae</taxon>
        <taxon>Nakamurella</taxon>
    </lineage>
</organism>
<evidence type="ECO:0000256" key="2">
    <source>
        <dbReference type="ARBA" id="ARBA00022450"/>
    </source>
</evidence>
<dbReference type="PANTHER" id="PTHR42681:SF1">
    <property type="entry name" value="MALONYL-COA-ACYL CARRIER PROTEIN TRANSACYLASE, MITOCHONDRIAL"/>
    <property type="match status" value="1"/>
</dbReference>
<dbReference type="SMART" id="SM00827">
    <property type="entry name" value="PKS_AT"/>
    <property type="match status" value="1"/>
</dbReference>
<evidence type="ECO:0000313" key="9">
    <source>
        <dbReference type="Proteomes" id="UP000002218"/>
    </source>
</evidence>
<dbReference type="SUPFAM" id="SSF52151">
    <property type="entry name" value="FabD/lysophospholipase-like"/>
    <property type="match status" value="1"/>
</dbReference>
<dbReference type="HOGENOM" id="CLU_038369_0_0_11"/>
<dbReference type="Proteomes" id="UP000002218">
    <property type="component" value="Chromosome"/>
</dbReference>
<proteinExistence type="predicted"/>
<reference evidence="8 9" key="2">
    <citation type="journal article" date="2010" name="Stand. Genomic Sci.">
        <title>Complete genome sequence of Nakamurella multipartita type strain (Y-104).</title>
        <authorList>
            <person name="Tice H."/>
            <person name="Mayilraj S."/>
            <person name="Sims D."/>
            <person name="Lapidus A."/>
            <person name="Nolan M."/>
            <person name="Lucas S."/>
            <person name="Glavina Del Rio T."/>
            <person name="Copeland A."/>
            <person name="Cheng J.F."/>
            <person name="Meincke L."/>
            <person name="Bruce D."/>
            <person name="Goodwin L."/>
            <person name="Pitluck S."/>
            <person name="Ivanova N."/>
            <person name="Mavromatis K."/>
            <person name="Ovchinnikova G."/>
            <person name="Pati A."/>
            <person name="Chen A."/>
            <person name="Palaniappan K."/>
            <person name="Land M."/>
            <person name="Hauser L."/>
            <person name="Chang Y.J."/>
            <person name="Jeffries C.D."/>
            <person name="Detter J.C."/>
            <person name="Brettin T."/>
            <person name="Rohde M."/>
            <person name="Goker M."/>
            <person name="Bristow J."/>
            <person name="Eisen J.A."/>
            <person name="Markowitz V."/>
            <person name="Hugenholtz P."/>
            <person name="Kyrpides N.C."/>
            <person name="Klenk H.P."/>
            <person name="Chen F."/>
        </authorList>
    </citation>
    <scope>NUCLEOTIDE SEQUENCE [LARGE SCALE GENOMIC DNA]</scope>
    <source>
        <strain evidence="9">ATCC 700099 / DSM 44233 / CIP 104796 / JCM 9543 / NBRC 105858 / Y-104</strain>
    </source>
</reference>
<dbReference type="InterPro" id="IPR016036">
    <property type="entry name" value="Malonyl_transacylase_ACP-bd"/>
</dbReference>
<dbReference type="KEGG" id="nml:Namu_3885"/>
<dbReference type="InterPro" id="IPR009081">
    <property type="entry name" value="PP-bd_ACP"/>
</dbReference>
<dbReference type="OrthoDB" id="4286171at2"/>
<dbReference type="Gene3D" id="3.40.366.10">
    <property type="entry name" value="Malonyl-Coenzyme A Acyl Carrier Protein, domain 2"/>
    <property type="match status" value="1"/>
</dbReference>
<dbReference type="PANTHER" id="PTHR42681">
    <property type="entry name" value="MALONYL-COA-ACYL CARRIER PROTEIN TRANSACYLASE, MITOCHONDRIAL"/>
    <property type="match status" value="1"/>
</dbReference>
<dbReference type="Gene3D" id="1.10.1200.10">
    <property type="entry name" value="ACP-like"/>
    <property type="match status" value="2"/>
</dbReference>
<comment type="catalytic activity">
    <reaction evidence="6">
        <text>holo-[ACP] + malonyl-CoA = malonyl-[ACP] + CoA</text>
        <dbReference type="Rhea" id="RHEA:41792"/>
        <dbReference type="Rhea" id="RHEA-COMP:9623"/>
        <dbReference type="Rhea" id="RHEA-COMP:9685"/>
        <dbReference type="ChEBI" id="CHEBI:57287"/>
        <dbReference type="ChEBI" id="CHEBI:57384"/>
        <dbReference type="ChEBI" id="CHEBI:64479"/>
        <dbReference type="ChEBI" id="CHEBI:78449"/>
        <dbReference type="EC" id="2.3.1.39"/>
    </reaction>
</comment>
<dbReference type="InterPro" id="IPR001227">
    <property type="entry name" value="Ac_transferase_dom_sf"/>
</dbReference>
<evidence type="ECO:0000256" key="4">
    <source>
        <dbReference type="ARBA" id="ARBA00022679"/>
    </source>
</evidence>
<keyword evidence="9" id="KW-1185">Reference proteome</keyword>
<dbReference type="InterPro" id="IPR006162">
    <property type="entry name" value="Ppantetheine_attach_site"/>
</dbReference>
<dbReference type="InterPro" id="IPR050858">
    <property type="entry name" value="Mal-CoA-ACP_Trans/PKS_FabD"/>
</dbReference>
<dbReference type="Pfam" id="PF00698">
    <property type="entry name" value="Acyl_transf_1"/>
    <property type="match status" value="1"/>
</dbReference>
<sequence>MSETNRRVFLFPGQGAYLPGAMAAFAQHDRVRGVLDEIDRAVPRDAGGVSDLLLRSPGRPLPELLAQDPLGLQLALLGTSVALFGEIADLVEPSDVLVGHSLGEIGALTAAGAWTVGDAARIVAARTDRLAAAAGPDGGMLALSTHAEVAAALVAAADDASVVVAVRNSPRQTVLSGPRAALARIAAAAAALGIATTALASPFAFHHPALAGAAASFRSAIAGLPVRPLRYRVHSPILGRAYRDEDDLAELLARHLVRPVDLLTGIRGLHERGHTVYVECGARDALVAAVRRTVPGVQTLTCLDGSRPGPELIADVRDRLTGPVVPVPVVSLPVGSLVPVPVVSVPVVSVPPCPGLAGSPLVPVVPAPVVPAPVVPAPVLAADPIGAPAPGRAEVIARLRAAYAAALDYPESVFTDEADLEADLGVDSVKQTELLARMSDEFGVLVALADIGLAELATLGRIADAIVARQVAGPGSPVASPAPAPTAVPAPTADRAALLSDLRRTYAGALDYPESVFTETADLEADLGIDSVKQTELLARVSERLPGAPLGRDVPLAELTTLGAIVDFMLRGAAAERG</sequence>
<keyword evidence="3" id="KW-0597">Phosphoprotein</keyword>
<dbReference type="SUPFAM" id="SSF47336">
    <property type="entry name" value="ACP-like"/>
    <property type="match status" value="2"/>
</dbReference>
<dbReference type="InterPro" id="IPR036736">
    <property type="entry name" value="ACP-like_sf"/>
</dbReference>
<dbReference type="PROSITE" id="PS00012">
    <property type="entry name" value="PHOSPHOPANTETHEINE"/>
    <property type="match status" value="2"/>
</dbReference>
<gene>
    <name evidence="8" type="ordered locus">Namu_3885</name>
</gene>
<dbReference type="InterPro" id="IPR014043">
    <property type="entry name" value="Acyl_transferase_dom"/>
</dbReference>
<dbReference type="EC" id="2.3.1.39" evidence="1"/>
<dbReference type="EMBL" id="CP001737">
    <property type="protein sequence ID" value="ACV80180.1"/>
    <property type="molecule type" value="Genomic_DNA"/>
</dbReference>
<dbReference type="RefSeq" id="WP_015749007.1">
    <property type="nucleotide sequence ID" value="NC_013235.1"/>
</dbReference>